<sequence length="251" mass="26224">MTPPLSAHGPVALQERRPTPMGRTWTNEATPTPDGASPAMDGPWADYLAAASRADTVLSAAARGVADVLPDSEGDRLRAVLPRLADATDDPDSGPGHRTAPGSAESGRLLAWCLRQLPTAVTRDWWDAVVEAVETARSLLTGTPVHTCLVSDAYQYLQGLRHQAVVGAPAWLATEAVIRALDAGTCPDGCQAQPHANASAYLCARAVPDPLALLSGLLDFHLLITGRKPEAAPGHAEPRIPAARGTPVPSP</sequence>
<dbReference type="Proteomes" id="UP000637578">
    <property type="component" value="Unassembled WGS sequence"/>
</dbReference>
<dbReference type="EMBL" id="BMMK01000007">
    <property type="protein sequence ID" value="GGM49895.1"/>
    <property type="molecule type" value="Genomic_DNA"/>
</dbReference>
<dbReference type="RefSeq" id="WP_189056402.1">
    <property type="nucleotide sequence ID" value="NZ_BMMK01000007.1"/>
</dbReference>
<comment type="caution">
    <text evidence="2">The sequence shown here is derived from an EMBL/GenBank/DDBJ whole genome shotgun (WGS) entry which is preliminary data.</text>
</comment>
<evidence type="ECO:0000313" key="3">
    <source>
        <dbReference type="Proteomes" id="UP000637578"/>
    </source>
</evidence>
<keyword evidence="3" id="KW-1185">Reference proteome</keyword>
<name>A0A8J3CAC0_9PSEU</name>
<accession>A0A8J3CAC0</accession>
<gene>
    <name evidence="2" type="ORF">GCM10012275_21000</name>
</gene>
<evidence type="ECO:0000256" key="1">
    <source>
        <dbReference type="SAM" id="MobiDB-lite"/>
    </source>
</evidence>
<proteinExistence type="predicted"/>
<reference evidence="2" key="1">
    <citation type="journal article" date="2014" name="Int. J. Syst. Evol. Microbiol.">
        <title>Complete genome sequence of Corynebacterium casei LMG S-19264T (=DSM 44701T), isolated from a smear-ripened cheese.</title>
        <authorList>
            <consortium name="US DOE Joint Genome Institute (JGI-PGF)"/>
            <person name="Walter F."/>
            <person name="Albersmeier A."/>
            <person name="Kalinowski J."/>
            <person name="Ruckert C."/>
        </authorList>
    </citation>
    <scope>NUCLEOTIDE SEQUENCE</scope>
    <source>
        <strain evidence="2">CGMCC 4.5737</strain>
    </source>
</reference>
<feature type="region of interest" description="Disordered" evidence="1">
    <location>
        <begin position="1"/>
        <end position="41"/>
    </location>
</feature>
<evidence type="ECO:0000313" key="2">
    <source>
        <dbReference type="EMBL" id="GGM49895.1"/>
    </source>
</evidence>
<feature type="region of interest" description="Disordered" evidence="1">
    <location>
        <begin position="230"/>
        <end position="251"/>
    </location>
</feature>
<feature type="region of interest" description="Disordered" evidence="1">
    <location>
        <begin position="85"/>
        <end position="104"/>
    </location>
</feature>
<protein>
    <submittedName>
        <fullName evidence="2">Uncharacterized protein</fullName>
    </submittedName>
</protein>
<dbReference type="AlphaFoldDB" id="A0A8J3CAC0"/>
<organism evidence="2 3">
    <name type="scientific">Longimycelium tulufanense</name>
    <dbReference type="NCBI Taxonomy" id="907463"/>
    <lineage>
        <taxon>Bacteria</taxon>
        <taxon>Bacillati</taxon>
        <taxon>Actinomycetota</taxon>
        <taxon>Actinomycetes</taxon>
        <taxon>Pseudonocardiales</taxon>
        <taxon>Pseudonocardiaceae</taxon>
        <taxon>Longimycelium</taxon>
    </lineage>
</organism>
<reference evidence="2" key="2">
    <citation type="submission" date="2020-09" db="EMBL/GenBank/DDBJ databases">
        <authorList>
            <person name="Sun Q."/>
            <person name="Zhou Y."/>
        </authorList>
    </citation>
    <scope>NUCLEOTIDE SEQUENCE</scope>
    <source>
        <strain evidence="2">CGMCC 4.5737</strain>
    </source>
</reference>